<reference evidence="12" key="1">
    <citation type="submission" date="2018-05" db="EMBL/GenBank/DDBJ databases">
        <authorList>
            <person name="Lanie J.A."/>
            <person name="Ng W.-L."/>
            <person name="Kazmierczak K.M."/>
            <person name="Andrzejewski T.M."/>
            <person name="Davidsen T.M."/>
            <person name="Wayne K.J."/>
            <person name="Tettelin H."/>
            <person name="Glass J.I."/>
            <person name="Rusch D."/>
            <person name="Podicherti R."/>
            <person name="Tsui H.-C.T."/>
            <person name="Winkler M.E."/>
        </authorList>
    </citation>
    <scope>NUCLEOTIDE SEQUENCE</scope>
</reference>
<keyword evidence="6" id="KW-0653">Protein transport</keyword>
<accession>A0A381N640</accession>
<keyword evidence="8" id="KW-0811">Translocation</keyword>
<dbReference type="Pfam" id="PF07549">
    <property type="entry name" value="Sec_GG"/>
    <property type="match status" value="1"/>
</dbReference>
<evidence type="ECO:0000256" key="8">
    <source>
        <dbReference type="ARBA" id="ARBA00023010"/>
    </source>
</evidence>
<keyword evidence="3" id="KW-0813">Transport</keyword>
<dbReference type="GO" id="GO:0005886">
    <property type="term" value="C:plasma membrane"/>
    <property type="evidence" value="ECO:0007669"/>
    <property type="project" value="UniProtKB-SubCell"/>
</dbReference>
<gene>
    <name evidence="12" type="ORF">METZ01_LOCUS2925</name>
</gene>
<keyword evidence="5 10" id="KW-0812">Transmembrane</keyword>
<evidence type="ECO:0000256" key="6">
    <source>
        <dbReference type="ARBA" id="ARBA00022927"/>
    </source>
</evidence>
<proteinExistence type="inferred from homology"/>
<evidence type="ECO:0000256" key="4">
    <source>
        <dbReference type="ARBA" id="ARBA00022475"/>
    </source>
</evidence>
<dbReference type="InterPro" id="IPR022646">
    <property type="entry name" value="SecD/SecF_CS"/>
</dbReference>
<feature type="transmembrane region" description="Helical" evidence="10">
    <location>
        <begin position="182"/>
        <end position="205"/>
    </location>
</feature>
<dbReference type="GO" id="GO:0015450">
    <property type="term" value="F:protein-transporting ATPase activity"/>
    <property type="evidence" value="ECO:0007669"/>
    <property type="project" value="InterPro"/>
</dbReference>
<feature type="transmembrane region" description="Helical" evidence="10">
    <location>
        <begin position="158"/>
        <end position="175"/>
    </location>
</feature>
<dbReference type="PANTHER" id="PTHR30081">
    <property type="entry name" value="PROTEIN-EXPORT MEMBRANE PROTEIN SEC"/>
    <property type="match status" value="1"/>
</dbReference>
<evidence type="ECO:0000256" key="10">
    <source>
        <dbReference type="SAM" id="Phobius"/>
    </source>
</evidence>
<dbReference type="HAMAP" id="MF_01464_B">
    <property type="entry name" value="SecF_B"/>
    <property type="match status" value="1"/>
</dbReference>
<dbReference type="AlphaFoldDB" id="A0A381N640"/>
<organism evidence="12">
    <name type="scientific">marine metagenome</name>
    <dbReference type="NCBI Taxonomy" id="408172"/>
    <lineage>
        <taxon>unclassified sequences</taxon>
        <taxon>metagenomes</taxon>
        <taxon>ecological metagenomes</taxon>
    </lineage>
</organism>
<dbReference type="Gene3D" id="1.20.1640.10">
    <property type="entry name" value="Multidrug efflux transporter AcrB transmembrane domain"/>
    <property type="match status" value="1"/>
</dbReference>
<keyword evidence="4" id="KW-1003">Cell membrane</keyword>
<comment type="subcellular location">
    <subcellularLocation>
        <location evidence="1">Cell membrane</location>
        <topology evidence="1">Multi-pass membrane protein</topology>
    </subcellularLocation>
</comment>
<dbReference type="InterPro" id="IPR022645">
    <property type="entry name" value="SecD/SecF_bac"/>
</dbReference>
<name>A0A381N640_9ZZZZ</name>
<evidence type="ECO:0000256" key="3">
    <source>
        <dbReference type="ARBA" id="ARBA00022448"/>
    </source>
</evidence>
<evidence type="ECO:0000259" key="11">
    <source>
        <dbReference type="Pfam" id="PF02355"/>
    </source>
</evidence>
<dbReference type="InterPro" id="IPR005665">
    <property type="entry name" value="SecF_bac"/>
</dbReference>
<dbReference type="EMBL" id="UINC01000151">
    <property type="protein sequence ID" value="SUZ50071.1"/>
    <property type="molecule type" value="Genomic_DNA"/>
</dbReference>
<evidence type="ECO:0000313" key="12">
    <source>
        <dbReference type="EMBL" id="SUZ50071.1"/>
    </source>
</evidence>
<keyword evidence="9 10" id="KW-0472">Membrane</keyword>
<feature type="transmembrane region" description="Helical" evidence="10">
    <location>
        <begin position="260"/>
        <end position="278"/>
    </location>
</feature>
<keyword evidence="7 10" id="KW-1133">Transmembrane helix</keyword>
<dbReference type="SUPFAM" id="SSF82866">
    <property type="entry name" value="Multidrug efflux transporter AcrB transmembrane domain"/>
    <property type="match status" value="1"/>
</dbReference>
<dbReference type="Pfam" id="PF02355">
    <property type="entry name" value="SecD_SecF_C"/>
    <property type="match status" value="1"/>
</dbReference>
<feature type="domain" description="Protein export membrane protein SecD/SecF C-terminal" evidence="11">
    <location>
        <begin position="137"/>
        <end position="313"/>
    </location>
</feature>
<evidence type="ECO:0000256" key="9">
    <source>
        <dbReference type="ARBA" id="ARBA00023136"/>
    </source>
</evidence>
<feature type="transmembrane region" description="Helical" evidence="10">
    <location>
        <begin position="284"/>
        <end position="311"/>
    </location>
</feature>
<dbReference type="NCBIfam" id="TIGR00916">
    <property type="entry name" value="2A0604s01"/>
    <property type="match status" value="1"/>
</dbReference>
<dbReference type="NCBIfam" id="TIGR00966">
    <property type="entry name" value="transloc_SecF"/>
    <property type="match status" value="1"/>
</dbReference>
<dbReference type="InterPro" id="IPR048634">
    <property type="entry name" value="SecD_SecF_C"/>
</dbReference>
<evidence type="ECO:0000256" key="7">
    <source>
        <dbReference type="ARBA" id="ARBA00022989"/>
    </source>
</evidence>
<dbReference type="PRINTS" id="PR01755">
    <property type="entry name" value="SECFTRNLCASE"/>
</dbReference>
<feature type="transmembrane region" description="Helical" evidence="10">
    <location>
        <begin position="211"/>
        <end position="230"/>
    </location>
</feature>
<protein>
    <recommendedName>
        <fullName evidence="2">Protein translocase subunit SecF</fullName>
    </recommendedName>
</protein>
<dbReference type="PANTHER" id="PTHR30081:SF8">
    <property type="entry name" value="PROTEIN TRANSLOCASE SUBUNIT SECF"/>
    <property type="match status" value="1"/>
</dbReference>
<evidence type="ECO:0000256" key="5">
    <source>
        <dbReference type="ARBA" id="ARBA00022692"/>
    </source>
</evidence>
<dbReference type="InterPro" id="IPR022813">
    <property type="entry name" value="SecD/SecF_arch_bac"/>
</dbReference>
<dbReference type="GO" id="GO:0006886">
    <property type="term" value="P:intracellular protein transport"/>
    <property type="evidence" value="ECO:0007669"/>
    <property type="project" value="InterPro"/>
</dbReference>
<feature type="transmembrane region" description="Helical" evidence="10">
    <location>
        <begin position="32"/>
        <end position="50"/>
    </location>
</feature>
<evidence type="ECO:0000256" key="2">
    <source>
        <dbReference type="ARBA" id="ARBA00015792"/>
    </source>
</evidence>
<dbReference type="InterPro" id="IPR055344">
    <property type="entry name" value="SecD_SecF_C_bact"/>
</dbReference>
<sequence>MAVPLLDDLLEGIVVDMQIFNKPDYNFFRWRWLAFSVSSLIILAGIGTMWSRGGLPLGVDFSGGSIIVIRFSENVSEEDVRNAIADVEGEKIVQEYGDPEANEVLVRLPQISSEEGSILEEGANAVIAAVEAANLGAYDLLSTDMVGPVIGRDLQQKGIYATLVALAGILIYISMRFRFTFAVGAIIAVFHDILITLAFLLFFGYELSLNVVAAILTITGYSVNDSIVIFDRVRENLRSMRRDRLKLVVNTSVNQTLGRTIITSGTTSLAVLALYLFGGEVLQGFAFTMLVGVLSGTYSTVFIAAAIAIFISERRTTAQGTSASGTKKSQGKRGS</sequence>
<evidence type="ECO:0000256" key="1">
    <source>
        <dbReference type="ARBA" id="ARBA00004651"/>
    </source>
</evidence>